<gene>
    <name evidence="1" type="ORF">E8L90_24010</name>
</gene>
<dbReference type="Gene3D" id="2.60.40.4280">
    <property type="match status" value="1"/>
</dbReference>
<reference evidence="1 2" key="1">
    <citation type="submission" date="2019-04" db="EMBL/GenBank/DDBJ databases">
        <title>Whole genome sequencing of Brevibacillus sp. TGS2-1.</title>
        <authorList>
            <person name="Choi A."/>
        </authorList>
    </citation>
    <scope>NUCLEOTIDE SEQUENCE [LARGE SCALE GENOMIC DNA]</scope>
    <source>
        <strain evidence="1 2">TGS2-1</strain>
    </source>
</reference>
<dbReference type="CDD" id="cd21130">
    <property type="entry name" value="parasporin-2-like_N-term"/>
    <property type="match status" value="1"/>
</dbReference>
<comment type="caution">
    <text evidence="1">The sequence shown here is derived from an EMBL/GenBank/DDBJ whole genome shotgun (WGS) entry which is preliminary data.</text>
</comment>
<evidence type="ECO:0000313" key="1">
    <source>
        <dbReference type="EMBL" id="TKI58206.1"/>
    </source>
</evidence>
<proteinExistence type="predicted"/>
<evidence type="ECO:0000313" key="2">
    <source>
        <dbReference type="Proteomes" id="UP000307841"/>
    </source>
</evidence>
<dbReference type="Gene3D" id="2.60.40.3040">
    <property type="match status" value="1"/>
</dbReference>
<dbReference type="SUPFAM" id="SSF56973">
    <property type="entry name" value="Aerolisin/ETX pore-forming domain"/>
    <property type="match status" value="1"/>
</dbReference>
<sequence length="265" mass="28778">MSVQEKLLFADLPALNSSPESVRQAFKNRYGVNPDGIALNSETYFDAVEPAITERYGHPCYKTVGPFSYSNGASQPPIDEVVSSHTAVNRGKEKATLTLEVQASWMNEQSWSSESTTGLTISTSFGIEGVFQSGLEFSISTTVGESKSETESKTATATVEVTVPAKSKKKITMVGTKLKESMEFTAPIEVTGRFGANFPKKVEDHYYKFTDAALVLNKTTGEIKGTIKNTVIFDVNTEIGESESLTPQEIAKYSALDITGDIILL</sequence>
<keyword evidence="2" id="KW-1185">Reference proteome</keyword>
<dbReference type="Gene3D" id="3.10.290.50">
    <property type="match status" value="1"/>
</dbReference>
<organism evidence="1 2">
    <name type="scientific">Brevibacillus antibioticus</name>
    <dbReference type="NCBI Taxonomy" id="2570228"/>
    <lineage>
        <taxon>Bacteria</taxon>
        <taxon>Bacillati</taxon>
        <taxon>Bacillota</taxon>
        <taxon>Bacilli</taxon>
        <taxon>Bacillales</taxon>
        <taxon>Paenibacillaceae</taxon>
        <taxon>Brevibacillus</taxon>
    </lineage>
</organism>
<dbReference type="AlphaFoldDB" id="A0A4U2YBP4"/>
<dbReference type="EMBL" id="SZNK01000001">
    <property type="protein sequence ID" value="TKI58206.1"/>
    <property type="molecule type" value="Genomic_DNA"/>
</dbReference>
<protein>
    <submittedName>
        <fullName evidence="1">Hydralysin-2</fullName>
    </submittedName>
</protein>
<accession>A0A4U2YBP4</accession>
<name>A0A4U2YBP4_9BACL</name>
<dbReference type="CDD" id="cd20222">
    <property type="entry name" value="PFM_parasporin-2-like"/>
    <property type="match status" value="1"/>
</dbReference>
<dbReference type="OrthoDB" id="2989602at2"/>
<dbReference type="Proteomes" id="UP000307841">
    <property type="component" value="Unassembled WGS sequence"/>
</dbReference>
<dbReference type="RefSeq" id="WP_137031648.1">
    <property type="nucleotide sequence ID" value="NZ_SZNK01000001.1"/>
</dbReference>